<dbReference type="EMBL" id="DVFT01000096">
    <property type="protein sequence ID" value="HIQ96215.1"/>
    <property type="molecule type" value="Genomic_DNA"/>
</dbReference>
<dbReference type="GO" id="GO:0160105">
    <property type="term" value="F:tRNA (adenine(22)-N1)-methyltransferase activity"/>
    <property type="evidence" value="ECO:0007669"/>
    <property type="project" value="InterPro"/>
</dbReference>
<sequence length="230" mass="26309">MQLSKRMKAVADLAGMGDCLADVGTDHGYIPIYLLEERRFQRGIAMDVHEGPLLRARENIQSHGLSDRISCRLGDGLERLGKGEADTVVIAGMGGSLIIRILTEGEKVLKEVSRLVLQPQSEIAKVRDFLQEQGYQIEKEHMVLDEGKYYQAMRIGHGRMEKLLPEEAKYGSFLLKENDSCLKEYLNREEQKFREILESLQDGGNEKTKKRMEELNMELLLIERAKERMQ</sequence>
<organism evidence="1 2">
    <name type="scientific">Candidatus Limivivens merdigallinarum</name>
    <dbReference type="NCBI Taxonomy" id="2840859"/>
    <lineage>
        <taxon>Bacteria</taxon>
        <taxon>Bacillati</taxon>
        <taxon>Bacillota</taxon>
        <taxon>Clostridia</taxon>
        <taxon>Lachnospirales</taxon>
        <taxon>Lachnospiraceae</taxon>
        <taxon>Lachnospiraceae incertae sedis</taxon>
        <taxon>Candidatus Limivivens</taxon>
    </lineage>
</organism>
<dbReference type="InterPro" id="IPR029063">
    <property type="entry name" value="SAM-dependent_MTases_sf"/>
</dbReference>
<dbReference type="Pfam" id="PF04816">
    <property type="entry name" value="TrmK"/>
    <property type="match status" value="1"/>
</dbReference>
<reference evidence="1" key="2">
    <citation type="journal article" date="2021" name="PeerJ">
        <title>Extensive microbial diversity within the chicken gut microbiome revealed by metagenomics and culture.</title>
        <authorList>
            <person name="Gilroy R."/>
            <person name="Ravi A."/>
            <person name="Getino M."/>
            <person name="Pursley I."/>
            <person name="Horton D.L."/>
            <person name="Alikhan N.F."/>
            <person name="Baker D."/>
            <person name="Gharbi K."/>
            <person name="Hall N."/>
            <person name="Watson M."/>
            <person name="Adriaenssens E.M."/>
            <person name="Foster-Nyarko E."/>
            <person name="Jarju S."/>
            <person name="Secka A."/>
            <person name="Antonio M."/>
            <person name="Oren A."/>
            <person name="Chaudhuri R.R."/>
            <person name="La Ragione R."/>
            <person name="Hildebrand F."/>
            <person name="Pallen M.J."/>
        </authorList>
    </citation>
    <scope>NUCLEOTIDE SEQUENCE</scope>
    <source>
        <strain evidence="1">ChiSjej3B21-11622</strain>
    </source>
</reference>
<accession>A0A9D1D0J7</accession>
<dbReference type="PANTHER" id="PTHR38451">
    <property type="entry name" value="TRNA (ADENINE(22)-N(1))-METHYLTRANSFERASE"/>
    <property type="match status" value="1"/>
</dbReference>
<dbReference type="Gene3D" id="1.10.287.1890">
    <property type="match status" value="1"/>
</dbReference>
<dbReference type="AlphaFoldDB" id="A0A9D1D0J7"/>
<dbReference type="InterPro" id="IPR006901">
    <property type="entry name" value="TrmK"/>
</dbReference>
<protein>
    <submittedName>
        <fullName evidence="1">SAM-dependent methyltransferase</fullName>
    </submittedName>
</protein>
<dbReference type="PIRSF" id="PIRSF018637">
    <property type="entry name" value="TrmK"/>
    <property type="match status" value="1"/>
</dbReference>
<name>A0A9D1D0J7_9FIRM</name>
<evidence type="ECO:0000313" key="2">
    <source>
        <dbReference type="Proteomes" id="UP000886886"/>
    </source>
</evidence>
<gene>
    <name evidence="1" type="ORF">IAB26_06605</name>
</gene>
<proteinExistence type="predicted"/>
<keyword evidence="1" id="KW-0489">Methyltransferase</keyword>
<reference evidence="1" key="1">
    <citation type="submission" date="2020-10" db="EMBL/GenBank/DDBJ databases">
        <authorList>
            <person name="Gilroy R."/>
        </authorList>
    </citation>
    <scope>NUCLEOTIDE SEQUENCE</scope>
    <source>
        <strain evidence="1">ChiSjej3B21-11622</strain>
    </source>
</reference>
<evidence type="ECO:0000313" key="1">
    <source>
        <dbReference type="EMBL" id="HIQ96215.1"/>
    </source>
</evidence>
<keyword evidence="1" id="KW-0808">Transferase</keyword>
<comment type="caution">
    <text evidence="1">The sequence shown here is derived from an EMBL/GenBank/DDBJ whole genome shotgun (WGS) entry which is preliminary data.</text>
</comment>
<dbReference type="SUPFAM" id="SSF53335">
    <property type="entry name" value="S-adenosyl-L-methionine-dependent methyltransferases"/>
    <property type="match status" value="1"/>
</dbReference>
<dbReference type="Gene3D" id="3.40.50.150">
    <property type="entry name" value="Vaccinia Virus protein VP39"/>
    <property type="match status" value="1"/>
</dbReference>
<dbReference type="GO" id="GO:0032259">
    <property type="term" value="P:methylation"/>
    <property type="evidence" value="ECO:0007669"/>
    <property type="project" value="UniProtKB-KW"/>
</dbReference>
<dbReference type="PANTHER" id="PTHR38451:SF1">
    <property type="entry name" value="TRNA (ADENINE(22)-N(1))-METHYLTRANSFERASE"/>
    <property type="match status" value="1"/>
</dbReference>
<dbReference type="Proteomes" id="UP000886886">
    <property type="component" value="Unassembled WGS sequence"/>
</dbReference>